<protein>
    <recommendedName>
        <fullName evidence="2">Glycosyltransferase</fullName>
    </recommendedName>
</protein>
<dbReference type="SUPFAM" id="SSF53448">
    <property type="entry name" value="Nucleotide-diphospho-sugar transferases"/>
    <property type="match status" value="1"/>
</dbReference>
<evidence type="ECO:0008006" key="2">
    <source>
        <dbReference type="Google" id="ProtNLM"/>
    </source>
</evidence>
<sequence length="279" mass="33334">MSLGVYQFIRNGVIYDYPFLESLESVVPIADQIVVCECESEDNTLELLQQFREKYKDKVKIVRHSWAKHFTELSVIGNYAALFLDTDFKWHVQSDEVIHENQYNNIKAWIKLVEKHNLNVTALTTKYIHFVCNYETTFPFVYDEIIRIHRRGSNWMLVEDAHQLAGGVEREVLHTDITVYHYGKVHSGEKGWKKEWDFQQLFKDIGFPDPKMLEMKEKLGKEYCDYLFLFEKDIIENKIKKFTGTHPKVMHKRIKEFKDNNYEQFVSKIKENLRIQYES</sequence>
<proteinExistence type="predicted"/>
<gene>
    <name evidence="1" type="ORF">ENV35_01315</name>
</gene>
<dbReference type="AlphaFoldDB" id="A0A7C3SMH8"/>
<organism evidence="1">
    <name type="scientific">Dictyoglomus turgidum</name>
    <dbReference type="NCBI Taxonomy" id="513050"/>
    <lineage>
        <taxon>Bacteria</taxon>
        <taxon>Pseudomonadati</taxon>
        <taxon>Dictyoglomota</taxon>
        <taxon>Dictyoglomia</taxon>
        <taxon>Dictyoglomales</taxon>
        <taxon>Dictyoglomaceae</taxon>
        <taxon>Dictyoglomus</taxon>
    </lineage>
</organism>
<name>A0A7C3SMH8_9BACT</name>
<evidence type="ECO:0000313" key="1">
    <source>
        <dbReference type="EMBL" id="HGB30498.1"/>
    </source>
</evidence>
<reference evidence="1" key="1">
    <citation type="journal article" date="2020" name="mSystems">
        <title>Genome- and Community-Level Interaction Insights into Carbon Utilization and Element Cycling Functions of Hydrothermarchaeota in Hydrothermal Sediment.</title>
        <authorList>
            <person name="Zhou Z."/>
            <person name="Liu Y."/>
            <person name="Xu W."/>
            <person name="Pan J."/>
            <person name="Luo Z.H."/>
            <person name="Li M."/>
        </authorList>
    </citation>
    <scope>NUCLEOTIDE SEQUENCE [LARGE SCALE GENOMIC DNA]</scope>
    <source>
        <strain evidence="1">SpSt-751</strain>
    </source>
</reference>
<dbReference type="EMBL" id="DTGA01000036">
    <property type="protein sequence ID" value="HGB30498.1"/>
    <property type="molecule type" value="Genomic_DNA"/>
</dbReference>
<dbReference type="InterPro" id="IPR029044">
    <property type="entry name" value="Nucleotide-diphossugar_trans"/>
</dbReference>
<accession>A0A7C3SMH8</accession>
<comment type="caution">
    <text evidence="1">The sequence shown here is derived from an EMBL/GenBank/DDBJ whole genome shotgun (WGS) entry which is preliminary data.</text>
</comment>